<gene>
    <name evidence="2" type="ORF">ENS64_07910</name>
</gene>
<name>A0A7C4LQ46_9PLAN</name>
<dbReference type="AlphaFoldDB" id="A0A7C4LQ46"/>
<organism evidence="2">
    <name type="scientific">Schlesneria paludicola</name>
    <dbReference type="NCBI Taxonomy" id="360056"/>
    <lineage>
        <taxon>Bacteria</taxon>
        <taxon>Pseudomonadati</taxon>
        <taxon>Planctomycetota</taxon>
        <taxon>Planctomycetia</taxon>
        <taxon>Planctomycetales</taxon>
        <taxon>Planctomycetaceae</taxon>
        <taxon>Schlesneria</taxon>
    </lineage>
</organism>
<accession>A0A7C4LQ46</accession>
<sequence>MSRVARVVGALVCVAALCGGCGRPPAVQFHNLKLISSLRTAVSAKNAEWLEGVARAVETRHREGTLNAEEFAHFQRIITLAREGQWDAAHREAFRFEEAQLSRRRPPPTPESDHDHAARFPSSPRFPAASE</sequence>
<evidence type="ECO:0000313" key="2">
    <source>
        <dbReference type="EMBL" id="HGT39171.1"/>
    </source>
</evidence>
<reference evidence="2" key="1">
    <citation type="journal article" date="2020" name="mSystems">
        <title>Genome- and Community-Level Interaction Insights into Carbon Utilization and Element Cycling Functions of Hydrothermarchaeota in Hydrothermal Sediment.</title>
        <authorList>
            <person name="Zhou Z."/>
            <person name="Liu Y."/>
            <person name="Xu W."/>
            <person name="Pan J."/>
            <person name="Luo Z.H."/>
            <person name="Li M."/>
        </authorList>
    </citation>
    <scope>NUCLEOTIDE SEQUENCE [LARGE SCALE GENOMIC DNA]</scope>
    <source>
        <strain evidence="2">SpSt-508</strain>
    </source>
</reference>
<comment type="caution">
    <text evidence="2">The sequence shown here is derived from an EMBL/GenBank/DDBJ whole genome shotgun (WGS) entry which is preliminary data.</text>
</comment>
<dbReference type="EMBL" id="DSVQ01000012">
    <property type="protein sequence ID" value="HGT39171.1"/>
    <property type="molecule type" value="Genomic_DNA"/>
</dbReference>
<proteinExistence type="predicted"/>
<feature type="region of interest" description="Disordered" evidence="1">
    <location>
        <begin position="97"/>
        <end position="131"/>
    </location>
</feature>
<evidence type="ECO:0000256" key="1">
    <source>
        <dbReference type="SAM" id="MobiDB-lite"/>
    </source>
</evidence>
<protein>
    <submittedName>
        <fullName evidence="2">Uncharacterized protein</fullName>
    </submittedName>
</protein>